<reference evidence="1" key="1">
    <citation type="journal article" date="2003" name="J. Mol. Evol.">
        <title>Comparisons of two large phaeoviral genomes and evolutionary implications.</title>
        <authorList>
            <person name="Delaroque N."/>
            <person name="Boland W."/>
            <person name="Muller D.G."/>
            <person name="Knippers R."/>
        </authorList>
    </citation>
    <scope>NUCLEOTIDE SEQUENCE</scope>
    <source>
        <strain evidence="1">FirrV-1</strain>
    </source>
</reference>
<evidence type="ECO:0000313" key="1">
    <source>
        <dbReference type="EMBL" id="AAR26865.1"/>
    </source>
</evidence>
<organism evidence="1">
    <name type="scientific">Feldmannia irregularis virus a</name>
    <dbReference type="NCBI Taxonomy" id="231992"/>
    <lineage>
        <taxon>Viruses</taxon>
        <taxon>Varidnaviria</taxon>
        <taxon>Bamfordvirae</taxon>
        <taxon>Nucleocytoviricota</taxon>
        <taxon>Megaviricetes</taxon>
        <taxon>Algavirales</taxon>
        <taxon>Phycodnaviridae</taxon>
        <taxon>Phaeovirus</taxon>
        <taxon>Phaeovirus irregularis</taxon>
    </lineage>
</organism>
<dbReference type="RefSeq" id="YP_009665717.1">
    <property type="nucleotide sequence ID" value="NC_043254.1"/>
</dbReference>
<reference evidence="1" key="2">
    <citation type="submission" date="2003-01" db="EMBL/GenBank/DDBJ databases">
        <title>Partial Nucleotide Sequence of the Feldmannia irregularis Virus FirrV-1 Genome: On the Evolution of Large Phaeoviral Genomes.</title>
        <authorList>
            <person name="Delaroque N."/>
            <person name="Knippers R."/>
            <person name="Mueller D.G."/>
            <person name="Boland W."/>
        </authorList>
    </citation>
    <scope>NUCLEOTIDE SEQUENCE</scope>
    <source>
        <strain evidence="1">FirrV-1</strain>
    </source>
</reference>
<dbReference type="GeneID" id="41332313"/>
<dbReference type="EMBL" id="AY225133">
    <property type="protein sequence ID" value="AAR26865.1"/>
    <property type="molecule type" value="Genomic_DNA"/>
</dbReference>
<name>Q6XM46_9PHYC</name>
<accession>Q6XM46</accession>
<dbReference type="KEGG" id="vg:41332313"/>
<protein>
    <submittedName>
        <fullName evidence="1">FirrV-1-A41</fullName>
    </submittedName>
</protein>
<proteinExistence type="predicted"/>
<sequence>MTNYSFLCGAVEEWQQHRIRDLLDNTLQYPDMAWKLNGEDDSIRDCRVFYECSTFLTNYFQTSVGTAKTNADGLPLYTLSEKPAIFSMIRIFCHTGLMCFDKTDSILTTMERYAAFQFYGIEMGSATLKRHVLESLTPSNSVLAFEYAVHRHDDSLLAEIKAYMSHYAFIVFRQKSFLGIGKESFHQLVSLCDSDNLNMKEIDLFSCLFRLCEKKNSEKGFAEFDSAFSIMTHTRSQGEKSLYDTLRLHSITMEEVMSFVHKHPAALNNDQIVQIMREIHQPGDRPKRKKFQAVSSYPRYLNFNAVVGNPQVDVSHRQTGKMMAHFVFPFTPGRTKSDVALPPIAFGAYQVHANMVYTDRTIGITGQIHATEGTGINSSSSSSSNSSSNTKIRVVCYIINFRHERWKKSSVCLDVSNTLYQYLDFRIPNILSCNAIERSCGTPTGYLFDVTCYPEYSEQDAASLLLSMECEEIHQDAASEQHTPTTRR</sequence>